<evidence type="ECO:0000313" key="5">
    <source>
        <dbReference type="Proteomes" id="UP000256601"/>
    </source>
</evidence>
<reference evidence="2 4" key="1">
    <citation type="journal article" date="2016" name="PLoS ONE">
        <title>Sequence Assembly of Yarrowia lipolytica Strain W29/CLIB89 Shows Transposable Element Diversity.</title>
        <authorList>
            <person name="Magnan C."/>
            <person name="Yu J."/>
            <person name="Chang I."/>
            <person name="Jahn E."/>
            <person name="Kanomata Y."/>
            <person name="Wu J."/>
            <person name="Zeller M."/>
            <person name="Oakes M."/>
            <person name="Baldi P."/>
            <person name="Sandmeyer S."/>
        </authorList>
    </citation>
    <scope>NUCLEOTIDE SEQUENCE [LARGE SCALE GENOMIC DNA]</scope>
    <source>
        <strain evidence="2">CLIB89</strain>
        <strain evidence="4">CLIB89(W29)</strain>
    </source>
</reference>
<sequence length="261" mass="30032">MLFNKTVLVSLVTAVLAGNVDKSTITVPPNPAAHPTYAPLSANDELIYVGEDSDGVIWIDEDNITYLDGEELYDGGDSDHEFIDVIDADEDDLQYDENGYNIEIDDSDPGREWTNPPPKEEWEWDESGQLWKKKECCETLYREKTFTKWIKQKPKTRTAWKTRYKTMLKTVIKTAYQTITKTYKLPVQTTTVKIPVTTTKTFKLPPVTVTETYQKDRTVVKTRTESETYDNPVTKTLHREYTVTETEYLKPTNDCKGKNDC</sequence>
<evidence type="ECO:0000313" key="3">
    <source>
        <dbReference type="EMBL" id="RDW25281.1"/>
    </source>
</evidence>
<dbReference type="GeneID" id="2909196"/>
<dbReference type="RefSeq" id="XP_501279.1">
    <property type="nucleotide sequence ID" value="XM_501279.1"/>
</dbReference>
<dbReference type="AlphaFoldDB" id="A0A1H6PK28"/>
<dbReference type="Proteomes" id="UP000182444">
    <property type="component" value="Chromosome 1C"/>
</dbReference>
<organism evidence="2 4">
    <name type="scientific">Yarrowia lipolytica</name>
    <name type="common">Candida lipolytica</name>
    <dbReference type="NCBI Taxonomy" id="4952"/>
    <lineage>
        <taxon>Eukaryota</taxon>
        <taxon>Fungi</taxon>
        <taxon>Dikarya</taxon>
        <taxon>Ascomycota</taxon>
        <taxon>Saccharomycotina</taxon>
        <taxon>Dipodascomycetes</taxon>
        <taxon>Dipodascales</taxon>
        <taxon>Dipodascales incertae sedis</taxon>
        <taxon>Yarrowia</taxon>
    </lineage>
</organism>
<name>A0A1H6PK28_YARLL</name>
<evidence type="ECO:0000256" key="1">
    <source>
        <dbReference type="SAM" id="SignalP"/>
    </source>
</evidence>
<protein>
    <submittedName>
        <fullName evidence="2">Uncharacterized protein</fullName>
    </submittedName>
</protein>
<reference evidence="3 5" key="2">
    <citation type="submission" date="2018-07" db="EMBL/GenBank/DDBJ databases">
        <title>Draft Genome Assemblies for Five Robust Yarrowia lipolytica Strains Exhibiting High Lipid Production and Pentose Sugar Utilization and Sugar Alcohol Secretion from Undetoxified Lignocellulosic Biomass Hydrolysates.</title>
        <authorList>
            <consortium name="DOE Joint Genome Institute"/>
            <person name="Walker C."/>
            <person name="Ryu S."/>
            <person name="Na H."/>
            <person name="Zane M."/>
            <person name="LaButti K."/>
            <person name="Lipzen A."/>
            <person name="Haridas S."/>
            <person name="Barry K."/>
            <person name="Grigoriev I.V."/>
            <person name="Quarterman J."/>
            <person name="Slininger P."/>
            <person name="Dien B."/>
            <person name="Trinh C.T."/>
        </authorList>
    </citation>
    <scope>NUCLEOTIDE SEQUENCE [LARGE SCALE GENOMIC DNA]</scope>
    <source>
        <strain evidence="3 5">YB392</strain>
    </source>
</reference>
<keyword evidence="1" id="KW-0732">Signal</keyword>
<feature type="chain" id="PRO_5036020514" evidence="1">
    <location>
        <begin position="18"/>
        <end position="261"/>
    </location>
</feature>
<evidence type="ECO:0000313" key="2">
    <source>
        <dbReference type="EMBL" id="AOW02137.1"/>
    </source>
</evidence>
<dbReference type="KEGG" id="yli:2909196"/>
<dbReference type="VEuPathDB" id="FungiDB:YALI0_C00297g"/>
<dbReference type="OrthoDB" id="4089359at2759"/>
<dbReference type="Proteomes" id="UP000256601">
    <property type="component" value="Unassembled WGS sequence"/>
</dbReference>
<gene>
    <name evidence="3" type="ORF">B0I71DRAFT_119917</name>
    <name evidence="2" type="ORF">YALI1_C00335g</name>
</gene>
<dbReference type="EMBL" id="CP017555">
    <property type="protein sequence ID" value="AOW02137.1"/>
    <property type="molecule type" value="Genomic_DNA"/>
</dbReference>
<dbReference type="VEuPathDB" id="FungiDB:YALI1_C00335g"/>
<dbReference type="EMBL" id="KZ859006">
    <property type="protein sequence ID" value="RDW25281.1"/>
    <property type="molecule type" value="Genomic_DNA"/>
</dbReference>
<evidence type="ECO:0000313" key="4">
    <source>
        <dbReference type="Proteomes" id="UP000182444"/>
    </source>
</evidence>
<proteinExistence type="predicted"/>
<feature type="signal peptide" evidence="1">
    <location>
        <begin position="1"/>
        <end position="17"/>
    </location>
</feature>
<accession>A0A1H6PK28</accession>